<evidence type="ECO:0000256" key="1">
    <source>
        <dbReference type="ARBA" id="ARBA00022723"/>
    </source>
</evidence>
<evidence type="ECO:0000313" key="3">
    <source>
        <dbReference type="Proteomes" id="UP000059419"/>
    </source>
</evidence>
<reference evidence="3" key="1">
    <citation type="submission" date="2015-11" db="EMBL/GenBank/DDBJ databases">
        <authorList>
            <person name="Blom J."/>
        </authorList>
    </citation>
    <scope>NUCLEOTIDE SEQUENCE [LARGE SCALE GENOMIC DNA]</scope>
    <source>
        <plasmid evidence="3">pEM01</plasmid>
    </source>
</reference>
<dbReference type="KEGG" id="ege:EM595_p0548"/>
<dbReference type="OrthoDB" id="8746852at2"/>
<dbReference type="Proteomes" id="UP000059419">
    <property type="component" value="Plasmid pEM01"/>
</dbReference>
<dbReference type="PATRIC" id="fig|1619313.3.peg.4180"/>
<evidence type="ECO:0008006" key="4">
    <source>
        <dbReference type="Google" id="ProtNLM"/>
    </source>
</evidence>
<dbReference type="SUPFAM" id="SSF56784">
    <property type="entry name" value="HAD-like"/>
    <property type="match status" value="1"/>
</dbReference>
<dbReference type="InterPro" id="IPR024197">
    <property type="entry name" value="TPP-like"/>
</dbReference>
<keyword evidence="1" id="KW-0479">Metal-binding</keyword>
<evidence type="ECO:0000313" key="2">
    <source>
        <dbReference type="EMBL" id="CUU26244.1"/>
    </source>
</evidence>
<dbReference type="Gene3D" id="3.90.1070.10">
    <property type="match status" value="1"/>
</dbReference>
<dbReference type="RefSeq" id="WP_067436946.1">
    <property type="nucleotide sequence ID" value="NZ_CP072599.1"/>
</dbReference>
<dbReference type="PIRSF" id="PIRSF030802">
    <property type="entry name" value="UCP030802"/>
    <property type="match status" value="1"/>
</dbReference>
<sequence>MHNLPALPVALCDLDDTLFQTLRKMRDETHQEPVRVGAYDRELQPRSFMSAEQAMMVDWLLATAELIPVTARGTEETARVAIPFTSWKVMTHGAVIARPDGTIDPEWQDIVLTALGQLHERLVSYRQLLSDRLDAEGLNAWCRMNVEYGGTPIYFVMKHRDSTRIEELYAFNQRMMAELDTTDFYIHQNGNNVAWIPHCIQKGLAVQWLLAKLRNERGAFPVMGLGDSLSDHSFMQHCHWFGMPARSQFAAAIDRQLFTGDRHEK</sequence>
<gene>
    <name evidence="2" type="ORF">EM595_p0548</name>
</gene>
<protein>
    <recommendedName>
        <fullName evidence="4">Sucrose phosphatase-like domain-containing protein</fullName>
    </recommendedName>
</protein>
<keyword evidence="3" id="KW-1185">Reference proteome</keyword>
<proteinExistence type="predicted"/>
<dbReference type="InterPro" id="IPR023214">
    <property type="entry name" value="HAD_sf"/>
</dbReference>
<dbReference type="Gene3D" id="3.40.50.1000">
    <property type="entry name" value="HAD superfamily/HAD-like"/>
    <property type="match status" value="1"/>
</dbReference>
<dbReference type="AlphaFoldDB" id="A0A0U5GTS7"/>
<accession>A0A0U5GTS7</accession>
<dbReference type="EMBL" id="LN907828">
    <property type="protein sequence ID" value="CUU26244.1"/>
    <property type="molecule type" value="Genomic_DNA"/>
</dbReference>
<dbReference type="InterPro" id="IPR036412">
    <property type="entry name" value="HAD-like_sf"/>
</dbReference>
<dbReference type="GO" id="GO:0046872">
    <property type="term" value="F:metal ion binding"/>
    <property type="evidence" value="ECO:0007669"/>
    <property type="project" value="UniProtKB-KW"/>
</dbReference>
<name>A0A0U5GTS7_9GAMM</name>
<organism evidence="2 3">
    <name type="scientific">Duffyella gerundensis</name>
    <dbReference type="NCBI Taxonomy" id="1619313"/>
    <lineage>
        <taxon>Bacteria</taxon>
        <taxon>Pseudomonadati</taxon>
        <taxon>Pseudomonadota</taxon>
        <taxon>Gammaproteobacteria</taxon>
        <taxon>Enterobacterales</taxon>
        <taxon>Erwiniaceae</taxon>
        <taxon>Duffyella</taxon>
    </lineage>
</organism>
<geneLocation type="plasmid" evidence="3">
    <name>pEM01</name>
</geneLocation>